<gene>
    <name evidence="2" type="ORF">AMECASPLE_034184</name>
</gene>
<evidence type="ECO:0000313" key="3">
    <source>
        <dbReference type="Proteomes" id="UP001469553"/>
    </source>
</evidence>
<evidence type="ECO:0000256" key="1">
    <source>
        <dbReference type="SAM" id="MobiDB-lite"/>
    </source>
</evidence>
<comment type="caution">
    <text evidence="2">The sequence shown here is derived from an EMBL/GenBank/DDBJ whole genome shotgun (WGS) entry which is preliminary data.</text>
</comment>
<accession>A0ABV0Z5Y6</accession>
<feature type="region of interest" description="Disordered" evidence="1">
    <location>
        <begin position="29"/>
        <end position="51"/>
    </location>
</feature>
<protein>
    <submittedName>
        <fullName evidence="2">Uncharacterized protein</fullName>
    </submittedName>
</protein>
<organism evidence="2 3">
    <name type="scientific">Ameca splendens</name>
    <dbReference type="NCBI Taxonomy" id="208324"/>
    <lineage>
        <taxon>Eukaryota</taxon>
        <taxon>Metazoa</taxon>
        <taxon>Chordata</taxon>
        <taxon>Craniata</taxon>
        <taxon>Vertebrata</taxon>
        <taxon>Euteleostomi</taxon>
        <taxon>Actinopterygii</taxon>
        <taxon>Neopterygii</taxon>
        <taxon>Teleostei</taxon>
        <taxon>Neoteleostei</taxon>
        <taxon>Acanthomorphata</taxon>
        <taxon>Ovalentaria</taxon>
        <taxon>Atherinomorphae</taxon>
        <taxon>Cyprinodontiformes</taxon>
        <taxon>Goodeidae</taxon>
        <taxon>Ameca</taxon>
    </lineage>
</organism>
<feature type="compositionally biased region" description="Polar residues" evidence="1">
    <location>
        <begin position="37"/>
        <end position="51"/>
    </location>
</feature>
<reference evidence="2 3" key="1">
    <citation type="submission" date="2021-06" db="EMBL/GenBank/DDBJ databases">
        <authorList>
            <person name="Palmer J.M."/>
        </authorList>
    </citation>
    <scope>NUCLEOTIDE SEQUENCE [LARGE SCALE GENOMIC DNA]</scope>
    <source>
        <strain evidence="2 3">AS_MEX2019</strain>
        <tissue evidence="2">Muscle</tissue>
    </source>
</reference>
<dbReference type="Proteomes" id="UP001469553">
    <property type="component" value="Unassembled WGS sequence"/>
</dbReference>
<sequence>MPLEICWEYAEHWKHLAGIQKRRENCRGGRDLEQQHRSGNSQLKAGQTRRQGWNEGVLQRLRRPLSSVIHVNSQSLRNKIDELQAGVTFSPEFRNIFVIVLTETWLTAEDQNQD</sequence>
<evidence type="ECO:0000313" key="2">
    <source>
        <dbReference type="EMBL" id="MEQ2301267.1"/>
    </source>
</evidence>
<keyword evidence="3" id="KW-1185">Reference proteome</keyword>
<name>A0ABV0Z5Y6_9TELE</name>
<proteinExistence type="predicted"/>
<dbReference type="EMBL" id="JAHRIP010051814">
    <property type="protein sequence ID" value="MEQ2301267.1"/>
    <property type="molecule type" value="Genomic_DNA"/>
</dbReference>